<dbReference type="Gene3D" id="3.20.20.70">
    <property type="entry name" value="Aldolase class I"/>
    <property type="match status" value="1"/>
</dbReference>
<evidence type="ECO:0000256" key="6">
    <source>
        <dbReference type="ARBA" id="ARBA00022822"/>
    </source>
</evidence>
<evidence type="ECO:0000256" key="9">
    <source>
        <dbReference type="HAMAP-Rule" id="MF_00135"/>
    </source>
</evidence>
<evidence type="ECO:0000256" key="7">
    <source>
        <dbReference type="ARBA" id="ARBA00023141"/>
    </source>
</evidence>
<sequence>MVKVKICGLMRPQDIEAVNTAGADFAGFVFAPSRHQVTLATALALRAHLSPAIPAVGVFVDESVDDILAAYQAGAIDIAQLHGKSTPKEIAKLQAAGLKVIQVFERQAIDPTSRADYVMVDSGKGSGQVLDWQPMPHFSQPLILAGGLTPANVGQASRIVNPDIVDVSSGVETHQMKDPIKINAFIKNAREEYVL</sequence>
<dbReference type="EC" id="5.3.1.24" evidence="3 9"/>
<gene>
    <name evidence="9 11" type="primary">trpF</name>
    <name evidence="11" type="ORF">YK48G_08040</name>
</gene>
<proteinExistence type="inferred from homology"/>
<evidence type="ECO:0000313" key="11">
    <source>
        <dbReference type="EMBL" id="GHP13379.1"/>
    </source>
</evidence>
<dbReference type="EMBL" id="BNJR01000007">
    <property type="protein sequence ID" value="GHP13379.1"/>
    <property type="molecule type" value="Genomic_DNA"/>
</dbReference>
<organism evidence="11 12">
    <name type="scientific">Lentilactobacillus fungorum</name>
    <dbReference type="NCBI Taxonomy" id="2201250"/>
    <lineage>
        <taxon>Bacteria</taxon>
        <taxon>Bacillati</taxon>
        <taxon>Bacillota</taxon>
        <taxon>Bacilli</taxon>
        <taxon>Lactobacillales</taxon>
        <taxon>Lactobacillaceae</taxon>
        <taxon>Lentilactobacillus</taxon>
    </lineage>
</organism>
<keyword evidence="12" id="KW-1185">Reference proteome</keyword>
<comment type="catalytic activity">
    <reaction evidence="1 9">
        <text>N-(5-phospho-beta-D-ribosyl)anthranilate = 1-(2-carboxyphenylamino)-1-deoxy-D-ribulose 5-phosphate</text>
        <dbReference type="Rhea" id="RHEA:21540"/>
        <dbReference type="ChEBI" id="CHEBI:18277"/>
        <dbReference type="ChEBI" id="CHEBI:58613"/>
        <dbReference type="EC" id="5.3.1.24"/>
    </reaction>
</comment>
<evidence type="ECO:0000256" key="4">
    <source>
        <dbReference type="ARBA" id="ARBA00022272"/>
    </source>
</evidence>
<dbReference type="PANTHER" id="PTHR42894">
    <property type="entry name" value="N-(5'-PHOSPHORIBOSYL)ANTHRANILATE ISOMERASE"/>
    <property type="match status" value="1"/>
</dbReference>
<evidence type="ECO:0000256" key="2">
    <source>
        <dbReference type="ARBA" id="ARBA00004664"/>
    </source>
</evidence>
<feature type="domain" description="N-(5'phosphoribosyl) anthranilate isomerase (PRAI)" evidence="10">
    <location>
        <begin position="4"/>
        <end position="188"/>
    </location>
</feature>
<evidence type="ECO:0000256" key="5">
    <source>
        <dbReference type="ARBA" id="ARBA00022605"/>
    </source>
</evidence>
<dbReference type="PANTHER" id="PTHR42894:SF1">
    <property type="entry name" value="N-(5'-PHOSPHORIBOSYL)ANTHRANILATE ISOMERASE"/>
    <property type="match status" value="1"/>
</dbReference>
<dbReference type="RefSeq" id="WP_203629408.1">
    <property type="nucleotide sequence ID" value="NZ_BNJR01000007.1"/>
</dbReference>
<dbReference type="InterPro" id="IPR001240">
    <property type="entry name" value="PRAI_dom"/>
</dbReference>
<dbReference type="Pfam" id="PF00697">
    <property type="entry name" value="PRAI"/>
    <property type="match status" value="1"/>
</dbReference>
<evidence type="ECO:0000256" key="8">
    <source>
        <dbReference type="ARBA" id="ARBA00023235"/>
    </source>
</evidence>
<dbReference type="GO" id="GO:0016853">
    <property type="term" value="F:isomerase activity"/>
    <property type="evidence" value="ECO:0007669"/>
    <property type="project" value="UniProtKB-KW"/>
</dbReference>
<evidence type="ECO:0000259" key="10">
    <source>
        <dbReference type="Pfam" id="PF00697"/>
    </source>
</evidence>
<evidence type="ECO:0000313" key="12">
    <source>
        <dbReference type="Proteomes" id="UP000604765"/>
    </source>
</evidence>
<dbReference type="HAMAP" id="MF_00135">
    <property type="entry name" value="PRAI"/>
    <property type="match status" value="1"/>
</dbReference>
<keyword evidence="8 9" id="KW-0413">Isomerase</keyword>
<evidence type="ECO:0000256" key="1">
    <source>
        <dbReference type="ARBA" id="ARBA00001164"/>
    </source>
</evidence>
<comment type="similarity">
    <text evidence="9">Belongs to the TrpF family.</text>
</comment>
<dbReference type="Proteomes" id="UP000604765">
    <property type="component" value="Unassembled WGS sequence"/>
</dbReference>
<name>A0ABQ3VYG2_9LACO</name>
<keyword evidence="7 9" id="KW-0057">Aromatic amino acid biosynthesis</keyword>
<dbReference type="InterPro" id="IPR013785">
    <property type="entry name" value="Aldolase_TIM"/>
</dbReference>
<keyword evidence="5 9" id="KW-0028">Amino-acid biosynthesis</keyword>
<accession>A0ABQ3VYG2</accession>
<keyword evidence="6 9" id="KW-0822">Tryptophan biosynthesis</keyword>
<protein>
    <recommendedName>
        <fullName evidence="4 9">N-(5'-phosphoribosyl)anthranilate isomerase</fullName>
        <shortName evidence="9">PRAI</shortName>
        <ecNumber evidence="3 9">5.3.1.24</ecNumber>
    </recommendedName>
</protein>
<comment type="caution">
    <text evidence="11">The sequence shown here is derived from an EMBL/GenBank/DDBJ whole genome shotgun (WGS) entry which is preliminary data.</text>
</comment>
<comment type="pathway">
    <text evidence="2 9">Amino-acid biosynthesis; L-tryptophan biosynthesis; L-tryptophan from chorismate: step 3/5.</text>
</comment>
<dbReference type="SUPFAM" id="SSF51366">
    <property type="entry name" value="Ribulose-phoshate binding barrel"/>
    <property type="match status" value="1"/>
</dbReference>
<dbReference type="InterPro" id="IPR011060">
    <property type="entry name" value="RibuloseP-bd_barrel"/>
</dbReference>
<dbReference type="InterPro" id="IPR044643">
    <property type="entry name" value="TrpF_fam"/>
</dbReference>
<reference evidence="11 12" key="1">
    <citation type="journal article" date="2021" name="Int. J. Syst. Evol. Microbiol.">
        <title>Lentilactobacillus fungorum sp. nov., isolated from spent mushroom substrates.</title>
        <authorList>
            <person name="Tohno M."/>
            <person name="Tanizawa Y."/>
            <person name="Kojima Y."/>
            <person name="Sakamoto M."/>
            <person name="Ohkuma M."/>
            <person name="Kobayashi H."/>
        </authorList>
    </citation>
    <scope>NUCLEOTIDE SEQUENCE [LARGE SCALE GENOMIC DNA]</scope>
    <source>
        <strain evidence="11 12">YK48G</strain>
    </source>
</reference>
<dbReference type="CDD" id="cd00405">
    <property type="entry name" value="PRAI"/>
    <property type="match status" value="1"/>
</dbReference>
<evidence type="ECO:0000256" key="3">
    <source>
        <dbReference type="ARBA" id="ARBA00012572"/>
    </source>
</evidence>